<dbReference type="Pfam" id="PF15458">
    <property type="entry name" value="NTR2"/>
    <property type="match status" value="1"/>
</dbReference>
<dbReference type="Proteomes" id="UP001161017">
    <property type="component" value="Unassembled WGS sequence"/>
</dbReference>
<evidence type="ECO:0000313" key="4">
    <source>
        <dbReference type="Proteomes" id="UP001161017"/>
    </source>
</evidence>
<name>A0AA43QKK3_9LECA</name>
<feature type="region of interest" description="Disordered" evidence="2">
    <location>
        <begin position="171"/>
        <end position="338"/>
    </location>
</feature>
<sequence>MQSPFSARRKARKVGQDDDGAAADVNVDIDPDGTSPTVRPSLVARGASSKPKKRSSLRTSFGPGATSMNDDEDGGEIPAVFIPKRSNLSRQAIESNAARKSGALSIDQTIIQNYDDRPSYSADVLNELKASTPSTPKDLAGNPDVPPEGQELDLAAKFGSDLALQQNAAIPTDVEIKEKKERRARLAKEQEYISLNSDGEAEDRDEEGTESDASSNHDASIMPYSGAKRLKEPPSRLAQDDDEVGEGFDDFVSDGRMALGKKAEREQRRRQKADMKAMIEDAEGSDDSSEDESEVERRAAYEAAQTRKGMDGMKKQYEGPKPKRPRTPPRITPLPTLPGVLERLKEQKQGMEHEAKIQQAKMEINRRELAAIEFRKAEVQKLMTEAGERFEKLRAEVEAENASGGVGDRPMVVAEKPGLGMASDMRGLESYGQ</sequence>
<feature type="region of interest" description="Disordered" evidence="2">
    <location>
        <begin position="1"/>
        <end position="79"/>
    </location>
</feature>
<accession>A0AA43QKK3</accession>
<evidence type="ECO:0000313" key="3">
    <source>
        <dbReference type="EMBL" id="MDI1488211.1"/>
    </source>
</evidence>
<dbReference type="EMBL" id="JAPUFD010000007">
    <property type="protein sequence ID" value="MDI1488211.1"/>
    <property type="molecule type" value="Genomic_DNA"/>
</dbReference>
<keyword evidence="1" id="KW-0175">Coiled coil</keyword>
<feature type="region of interest" description="Disordered" evidence="2">
    <location>
        <begin position="128"/>
        <end position="151"/>
    </location>
</feature>
<evidence type="ECO:0000256" key="2">
    <source>
        <dbReference type="SAM" id="MobiDB-lite"/>
    </source>
</evidence>
<keyword evidence="4" id="KW-1185">Reference proteome</keyword>
<feature type="compositionally biased region" description="Acidic residues" evidence="2">
    <location>
        <begin position="280"/>
        <end position="294"/>
    </location>
</feature>
<dbReference type="InterPro" id="IPR028211">
    <property type="entry name" value="Ntr2"/>
</dbReference>
<dbReference type="AlphaFoldDB" id="A0AA43QKK3"/>
<feature type="compositionally biased region" description="Acidic residues" evidence="2">
    <location>
        <begin position="199"/>
        <end position="210"/>
    </location>
</feature>
<proteinExistence type="predicted"/>
<protein>
    <recommendedName>
        <fullName evidence="5">Nineteen complex-related protein 2-domain-containing protein</fullName>
    </recommendedName>
</protein>
<dbReference type="GO" id="GO:0071008">
    <property type="term" value="C:U2-type post-mRNA release spliceosomal complex"/>
    <property type="evidence" value="ECO:0007669"/>
    <property type="project" value="InterPro"/>
</dbReference>
<reference evidence="3" key="1">
    <citation type="journal article" date="2023" name="Genome Biol. Evol.">
        <title>First Whole Genome Sequence and Flow Cytometry Genome Size Data for the Lichen-Forming Fungus Ramalina farinacea (Ascomycota).</title>
        <authorList>
            <person name="Llewellyn T."/>
            <person name="Mian S."/>
            <person name="Hill R."/>
            <person name="Leitch I.J."/>
            <person name="Gaya E."/>
        </authorList>
    </citation>
    <scope>NUCLEOTIDE SEQUENCE</scope>
    <source>
        <strain evidence="3">LIQ254RAFAR</strain>
    </source>
</reference>
<feature type="compositionally biased region" description="Basic and acidic residues" evidence="2">
    <location>
        <begin position="174"/>
        <end position="191"/>
    </location>
</feature>
<gene>
    <name evidence="3" type="ORF">OHK93_007485</name>
</gene>
<feature type="coiled-coil region" evidence="1">
    <location>
        <begin position="341"/>
        <end position="396"/>
    </location>
</feature>
<feature type="compositionally biased region" description="Basic and acidic residues" evidence="2">
    <location>
        <begin position="308"/>
        <end position="321"/>
    </location>
</feature>
<feature type="compositionally biased region" description="Basic and acidic residues" evidence="2">
    <location>
        <begin position="261"/>
        <end position="279"/>
    </location>
</feature>
<feature type="compositionally biased region" description="Acidic residues" evidence="2">
    <location>
        <begin position="240"/>
        <end position="252"/>
    </location>
</feature>
<dbReference type="GO" id="GO:0000390">
    <property type="term" value="P:spliceosomal complex disassembly"/>
    <property type="evidence" value="ECO:0007669"/>
    <property type="project" value="InterPro"/>
</dbReference>
<evidence type="ECO:0008006" key="5">
    <source>
        <dbReference type="Google" id="ProtNLM"/>
    </source>
</evidence>
<feature type="compositionally biased region" description="Acidic residues" evidence="2">
    <location>
        <begin position="17"/>
        <end position="31"/>
    </location>
</feature>
<evidence type="ECO:0000256" key="1">
    <source>
        <dbReference type="SAM" id="Coils"/>
    </source>
</evidence>
<organism evidence="3 4">
    <name type="scientific">Ramalina farinacea</name>
    <dbReference type="NCBI Taxonomy" id="258253"/>
    <lineage>
        <taxon>Eukaryota</taxon>
        <taxon>Fungi</taxon>
        <taxon>Dikarya</taxon>
        <taxon>Ascomycota</taxon>
        <taxon>Pezizomycotina</taxon>
        <taxon>Lecanoromycetes</taxon>
        <taxon>OSLEUM clade</taxon>
        <taxon>Lecanoromycetidae</taxon>
        <taxon>Lecanorales</taxon>
        <taxon>Lecanorineae</taxon>
        <taxon>Ramalinaceae</taxon>
        <taxon>Ramalina</taxon>
    </lineage>
</organism>
<comment type="caution">
    <text evidence="3">The sequence shown here is derived from an EMBL/GenBank/DDBJ whole genome shotgun (WGS) entry which is preliminary data.</text>
</comment>